<accession>A0A9N9R422</accession>
<keyword evidence="3" id="KW-0479">Metal-binding</keyword>
<evidence type="ECO:0000259" key="7">
    <source>
        <dbReference type="PROSITE" id="PS51462"/>
    </source>
</evidence>
<name>A0A9N9R422_9NEOP</name>
<sequence>MRTLIPLPTQEKPAKATAAILVPLCRVNGIPSLLYTMPSNSMRLNTGYISFPGGKCDPRETAIQTALRETREALGIVPDKINIWGQGPPIPSRTNEYMINPVIGVIPELKSSDMNINIDKVAEAFTVPIQVFCNPQNQYYTQYSNGLLLPVFIADEYKICGITAYVTHAFLTCTLSKDVYHNEWLKQKIDLHTSS</sequence>
<dbReference type="PANTHER" id="PTHR12992:SF11">
    <property type="entry name" value="MITOCHONDRIAL COENZYME A DIPHOSPHATASE NUDT8"/>
    <property type="match status" value="1"/>
</dbReference>
<dbReference type="InterPro" id="IPR000086">
    <property type="entry name" value="NUDIX_hydrolase_dom"/>
</dbReference>
<protein>
    <recommendedName>
        <fullName evidence="7">Nudix hydrolase domain-containing protein</fullName>
    </recommendedName>
</protein>
<comment type="cofactor">
    <cofactor evidence="1">
        <name>Mn(2+)</name>
        <dbReference type="ChEBI" id="CHEBI:29035"/>
    </cofactor>
</comment>
<dbReference type="GO" id="GO:0010945">
    <property type="term" value="F:coenzyme A diphosphatase activity"/>
    <property type="evidence" value="ECO:0007669"/>
    <property type="project" value="InterPro"/>
</dbReference>
<comment type="cofactor">
    <cofactor evidence="2">
        <name>Mg(2+)</name>
        <dbReference type="ChEBI" id="CHEBI:18420"/>
    </cofactor>
</comment>
<dbReference type="CDD" id="cd03426">
    <property type="entry name" value="NUDIX_CoAse_Nudt7"/>
    <property type="match status" value="1"/>
</dbReference>
<dbReference type="Proteomes" id="UP001153714">
    <property type="component" value="Chromosome 2"/>
</dbReference>
<dbReference type="PROSITE" id="PS51462">
    <property type="entry name" value="NUDIX"/>
    <property type="match status" value="1"/>
</dbReference>
<evidence type="ECO:0000256" key="4">
    <source>
        <dbReference type="ARBA" id="ARBA00022801"/>
    </source>
</evidence>
<evidence type="ECO:0000256" key="6">
    <source>
        <dbReference type="ARBA" id="ARBA00023211"/>
    </source>
</evidence>
<keyword evidence="4" id="KW-0378">Hydrolase</keyword>
<evidence type="ECO:0000313" key="9">
    <source>
        <dbReference type="Proteomes" id="UP001153714"/>
    </source>
</evidence>
<dbReference type="Gene3D" id="3.90.79.10">
    <property type="entry name" value="Nucleoside Triphosphate Pyrophosphohydrolase"/>
    <property type="match status" value="1"/>
</dbReference>
<evidence type="ECO:0000256" key="2">
    <source>
        <dbReference type="ARBA" id="ARBA00001946"/>
    </source>
</evidence>
<evidence type="ECO:0000256" key="5">
    <source>
        <dbReference type="ARBA" id="ARBA00022842"/>
    </source>
</evidence>
<reference evidence="8" key="2">
    <citation type="submission" date="2022-10" db="EMBL/GenBank/DDBJ databases">
        <authorList>
            <consortium name="ENA_rothamsted_submissions"/>
            <consortium name="culmorum"/>
            <person name="King R."/>
        </authorList>
    </citation>
    <scope>NUCLEOTIDE SEQUENCE</scope>
</reference>
<reference evidence="8" key="1">
    <citation type="submission" date="2021-12" db="EMBL/GenBank/DDBJ databases">
        <authorList>
            <person name="King R."/>
        </authorList>
    </citation>
    <scope>NUCLEOTIDE SEQUENCE</scope>
</reference>
<dbReference type="OrthoDB" id="206213at2759"/>
<dbReference type="EMBL" id="OU893333">
    <property type="protein sequence ID" value="CAG9788885.1"/>
    <property type="molecule type" value="Genomic_DNA"/>
</dbReference>
<keyword evidence="6" id="KW-0464">Manganese</keyword>
<gene>
    <name evidence="8" type="ORF">DIATSA_LOCUS6666</name>
</gene>
<dbReference type="InterPro" id="IPR045121">
    <property type="entry name" value="CoAse"/>
</dbReference>
<dbReference type="Pfam" id="PF00293">
    <property type="entry name" value="NUDIX"/>
    <property type="match status" value="1"/>
</dbReference>
<evidence type="ECO:0000313" key="8">
    <source>
        <dbReference type="EMBL" id="CAG9788885.1"/>
    </source>
</evidence>
<evidence type="ECO:0000256" key="1">
    <source>
        <dbReference type="ARBA" id="ARBA00001936"/>
    </source>
</evidence>
<dbReference type="SUPFAM" id="SSF55811">
    <property type="entry name" value="Nudix"/>
    <property type="match status" value="1"/>
</dbReference>
<keyword evidence="5" id="KW-0460">Magnesium</keyword>
<dbReference type="AlphaFoldDB" id="A0A9N9R422"/>
<dbReference type="InterPro" id="IPR015797">
    <property type="entry name" value="NUDIX_hydrolase-like_dom_sf"/>
</dbReference>
<feature type="domain" description="Nudix hydrolase" evidence="7">
    <location>
        <begin position="15"/>
        <end position="154"/>
    </location>
</feature>
<proteinExistence type="predicted"/>
<keyword evidence="9" id="KW-1185">Reference proteome</keyword>
<dbReference type="PANTHER" id="PTHR12992">
    <property type="entry name" value="NUDIX HYDROLASE"/>
    <property type="match status" value="1"/>
</dbReference>
<dbReference type="GO" id="GO:0046872">
    <property type="term" value="F:metal ion binding"/>
    <property type="evidence" value="ECO:0007669"/>
    <property type="project" value="UniProtKB-KW"/>
</dbReference>
<evidence type="ECO:0000256" key="3">
    <source>
        <dbReference type="ARBA" id="ARBA00022723"/>
    </source>
</evidence>
<organism evidence="8 9">
    <name type="scientific">Diatraea saccharalis</name>
    <name type="common">sugarcane borer</name>
    <dbReference type="NCBI Taxonomy" id="40085"/>
    <lineage>
        <taxon>Eukaryota</taxon>
        <taxon>Metazoa</taxon>
        <taxon>Ecdysozoa</taxon>
        <taxon>Arthropoda</taxon>
        <taxon>Hexapoda</taxon>
        <taxon>Insecta</taxon>
        <taxon>Pterygota</taxon>
        <taxon>Neoptera</taxon>
        <taxon>Endopterygota</taxon>
        <taxon>Lepidoptera</taxon>
        <taxon>Glossata</taxon>
        <taxon>Ditrysia</taxon>
        <taxon>Pyraloidea</taxon>
        <taxon>Crambidae</taxon>
        <taxon>Crambinae</taxon>
        <taxon>Diatraea</taxon>
    </lineage>
</organism>